<proteinExistence type="predicted"/>
<dbReference type="EMBL" id="AP027742">
    <property type="protein sequence ID" value="BDZ76934.1"/>
    <property type="molecule type" value="Genomic_DNA"/>
</dbReference>
<keyword evidence="3" id="KW-1185">Reference proteome</keyword>
<evidence type="ECO:0000313" key="3">
    <source>
        <dbReference type="Proteomes" id="UP001305815"/>
    </source>
</evidence>
<protein>
    <recommendedName>
        <fullName evidence="1">Bacterial Pleckstrin homology domain-containing protein</fullName>
    </recommendedName>
</protein>
<dbReference type="Gene3D" id="2.30.29.50">
    <property type="entry name" value="Bacterial Pleckstrin homology domain"/>
    <property type="match status" value="1"/>
</dbReference>
<evidence type="ECO:0000313" key="2">
    <source>
        <dbReference type="EMBL" id="BDZ76934.1"/>
    </source>
</evidence>
<dbReference type="Proteomes" id="UP001305815">
    <property type="component" value="Chromosome"/>
</dbReference>
<dbReference type="InterPro" id="IPR012544">
    <property type="entry name" value="PHb"/>
</dbReference>
<dbReference type="RefSeq" id="WP_230106680.1">
    <property type="nucleotide sequence ID" value="NZ_AP024845.1"/>
</dbReference>
<evidence type="ECO:0000259" key="1">
    <source>
        <dbReference type="Pfam" id="PF08000"/>
    </source>
</evidence>
<feature type="domain" description="Bacterial Pleckstrin homology" evidence="1">
    <location>
        <begin position="5"/>
        <end position="122"/>
    </location>
</feature>
<reference evidence="3" key="1">
    <citation type="journal article" date="2023" name="Int. J. Syst. Evol. Microbiol.">
        <title>Claveliimonas bilis gen. nov., sp. nov., deoxycholic acid-producing bacteria isolated from human faeces, and reclassification of Sellimonas monacensis Zenner et al. 2021 as Claveliimonas monacensis comb. nov.</title>
        <authorList>
            <person name="Hisatomi A."/>
            <person name="Kastawa N.W.E.P.G."/>
            <person name="Song I."/>
            <person name="Ohkuma M."/>
            <person name="Fukiya S."/>
            <person name="Sakamoto M."/>
        </authorList>
    </citation>
    <scope>NUCLEOTIDE SEQUENCE [LARGE SCALE GENOMIC DNA]</scope>
    <source>
        <strain evidence="3">12BBH14</strain>
    </source>
</reference>
<dbReference type="PANTHER" id="PTHR35796">
    <property type="entry name" value="HYPOTHETICAL CYTOSOLIC PROTEIN"/>
    <property type="match status" value="1"/>
</dbReference>
<sequence>MIDFTNSAYVKMKQVDPNTVLGDIQPILINGEQVIGAYKAMRDYCVFTNKRVIAVNVQGMTGKKKDFTSLPYSKVSAYSIETAGILDLDSELEMYFSGLGKVKFEFTGQSNIVQICQIISGYIL</sequence>
<dbReference type="SUPFAM" id="SSF50729">
    <property type="entry name" value="PH domain-like"/>
    <property type="match status" value="1"/>
</dbReference>
<dbReference type="InterPro" id="IPR037063">
    <property type="entry name" value="PHb_sf"/>
</dbReference>
<accession>A0ABN6Z0P7</accession>
<dbReference type="PANTHER" id="PTHR35796:SF3">
    <property type="entry name" value="BHLH DOMAIN-CONTAINING PROTEIN"/>
    <property type="match status" value="1"/>
</dbReference>
<name>A0ABN6Z0P7_9FIRM</name>
<dbReference type="CDD" id="cd13225">
    <property type="entry name" value="PH-like_bacteria"/>
    <property type="match status" value="1"/>
</dbReference>
<gene>
    <name evidence="2" type="ORF">Lac1_11170</name>
</gene>
<dbReference type="Pfam" id="PF08000">
    <property type="entry name" value="bPH_1"/>
    <property type="match status" value="1"/>
</dbReference>
<organism evidence="2 3">
    <name type="scientific">Claveliimonas bilis</name>
    <dbReference type="NCBI Taxonomy" id="3028070"/>
    <lineage>
        <taxon>Bacteria</taxon>
        <taxon>Bacillati</taxon>
        <taxon>Bacillota</taxon>
        <taxon>Clostridia</taxon>
        <taxon>Lachnospirales</taxon>
        <taxon>Lachnospiraceae</taxon>
        <taxon>Claveliimonas</taxon>
    </lineage>
</organism>